<proteinExistence type="predicted"/>
<accession>A0ABM8TV48</accession>
<comment type="caution">
    <text evidence="2">The sequence shown here is derived from an EMBL/GenBank/DDBJ whole genome shotgun (WGS) entry which is preliminary data.</text>
</comment>
<keyword evidence="1" id="KW-0812">Transmembrane</keyword>
<keyword evidence="1" id="KW-1133">Transmembrane helix</keyword>
<keyword evidence="1" id="KW-0472">Membrane</keyword>
<name>A0ABM8TV48_9BURK</name>
<dbReference type="EMBL" id="CAJPVI010000082">
    <property type="protein sequence ID" value="CAG2160493.1"/>
    <property type="molecule type" value="Genomic_DNA"/>
</dbReference>
<evidence type="ECO:0000256" key="1">
    <source>
        <dbReference type="SAM" id="Phobius"/>
    </source>
</evidence>
<evidence type="ECO:0000313" key="3">
    <source>
        <dbReference type="Proteomes" id="UP000672657"/>
    </source>
</evidence>
<organism evidence="2 3">
    <name type="scientific">Cupriavidus numazuensis</name>
    <dbReference type="NCBI Taxonomy" id="221992"/>
    <lineage>
        <taxon>Bacteria</taxon>
        <taxon>Pseudomonadati</taxon>
        <taxon>Pseudomonadota</taxon>
        <taxon>Betaproteobacteria</taxon>
        <taxon>Burkholderiales</taxon>
        <taxon>Burkholderiaceae</taxon>
        <taxon>Cupriavidus</taxon>
    </lineage>
</organism>
<protein>
    <submittedName>
        <fullName evidence="2">Uncharacterized protein</fullName>
    </submittedName>
</protein>
<gene>
    <name evidence="2" type="ORF">LMG26411_07522</name>
</gene>
<feature type="transmembrane region" description="Helical" evidence="1">
    <location>
        <begin position="36"/>
        <end position="60"/>
    </location>
</feature>
<sequence length="62" mass="6897">MLTFVSTLSFFTLIAVMIVPRLFAMASPRARLHAQFVAAVSTVAICVPGALFLVATHWWMMR</sequence>
<dbReference type="Proteomes" id="UP000672657">
    <property type="component" value="Unassembled WGS sequence"/>
</dbReference>
<evidence type="ECO:0000313" key="2">
    <source>
        <dbReference type="EMBL" id="CAG2160493.1"/>
    </source>
</evidence>
<feature type="transmembrane region" description="Helical" evidence="1">
    <location>
        <begin position="6"/>
        <end position="24"/>
    </location>
</feature>
<reference evidence="2 3" key="1">
    <citation type="submission" date="2021-03" db="EMBL/GenBank/DDBJ databases">
        <authorList>
            <person name="Peeters C."/>
        </authorList>
    </citation>
    <scope>NUCLEOTIDE SEQUENCE [LARGE SCALE GENOMIC DNA]</scope>
    <source>
        <strain evidence="2 3">LMG 26411</strain>
    </source>
</reference>
<dbReference type="RefSeq" id="WP_211958270.1">
    <property type="nucleotide sequence ID" value="NZ_CAJPVI010000082.1"/>
</dbReference>
<keyword evidence="3" id="KW-1185">Reference proteome</keyword>